<evidence type="ECO:0000259" key="6">
    <source>
        <dbReference type="PROSITE" id="PS50850"/>
    </source>
</evidence>
<feature type="transmembrane region" description="Helical" evidence="5">
    <location>
        <begin position="169"/>
        <end position="188"/>
    </location>
</feature>
<evidence type="ECO:0000256" key="5">
    <source>
        <dbReference type="SAM" id="Phobius"/>
    </source>
</evidence>
<keyword evidence="3 5" id="KW-1133">Transmembrane helix</keyword>
<feature type="transmembrane region" description="Helical" evidence="5">
    <location>
        <begin position="33"/>
        <end position="51"/>
    </location>
</feature>
<dbReference type="PANTHER" id="PTHR11662:SF40">
    <property type="entry name" value="MAJOR FACILITATOR SUPERFAMILY (MFS) PROFILE DOMAIN-CONTAINING PROTEIN"/>
    <property type="match status" value="1"/>
</dbReference>
<dbReference type="InterPro" id="IPR020846">
    <property type="entry name" value="MFS_dom"/>
</dbReference>
<dbReference type="EMBL" id="LR899747">
    <property type="protein sequence ID" value="CAD7242197.1"/>
    <property type="molecule type" value="Genomic_DNA"/>
</dbReference>
<evidence type="ECO:0000313" key="7">
    <source>
        <dbReference type="EMBL" id="CAD7242197.1"/>
    </source>
</evidence>
<dbReference type="InterPro" id="IPR011701">
    <property type="entry name" value="MFS"/>
</dbReference>
<dbReference type="InterPro" id="IPR050382">
    <property type="entry name" value="MFS_Na/Anion_cotransporter"/>
</dbReference>
<comment type="subcellular location">
    <subcellularLocation>
        <location evidence="1">Membrane</location>
        <topology evidence="1">Multi-pass membrane protein</topology>
    </subcellularLocation>
</comment>
<sequence>MQGWVLSSFAFGYLTTQLVGATAGSSFGGKKVLLFAVLLWSLTTVVTPLVASNIYVLILTRILLGLGEGLGLPTIFHIFAHGIPVEERSRAFGYLIAAGSVGQVVASLVTPHIAWEQAFYLFGFLGLSWVLLWAIFYEDSHAQPLDHIPFVLPKVTKLNVPWTEFLIHWPLWAIYIAHFAMNWSNYIIMQWLPTYLSRDLGANITSMSLTAVPYLVNSLVGVVAGHWADKLISNRWTVLSVRRLMTAVGLIGPAIFLLAFCAVGNLALAVMFISISMGLCACNSAGHMSNHVDVAPNHSGVTFAVSNTLVRNMELGLSTIDRCIDTTVDG</sequence>
<keyword evidence="4 5" id="KW-0472">Membrane</keyword>
<proteinExistence type="predicted"/>
<feature type="transmembrane region" description="Helical" evidence="5">
    <location>
        <begin position="58"/>
        <end position="79"/>
    </location>
</feature>
<dbReference type="FunFam" id="1.20.1250.20:FF:000452">
    <property type="entry name" value="sialin-like isoform X1"/>
    <property type="match status" value="1"/>
</dbReference>
<evidence type="ECO:0000313" key="8">
    <source>
        <dbReference type="Proteomes" id="UP000677054"/>
    </source>
</evidence>
<evidence type="ECO:0000256" key="2">
    <source>
        <dbReference type="ARBA" id="ARBA00022692"/>
    </source>
</evidence>
<feature type="domain" description="Major facilitator superfamily (MFS) profile" evidence="6">
    <location>
        <begin position="1"/>
        <end position="330"/>
    </location>
</feature>
<dbReference type="SUPFAM" id="SSF103473">
    <property type="entry name" value="MFS general substrate transporter"/>
    <property type="match status" value="1"/>
</dbReference>
<protein>
    <recommendedName>
        <fullName evidence="6">Major facilitator superfamily (MFS) profile domain-containing protein</fullName>
    </recommendedName>
</protein>
<dbReference type="InterPro" id="IPR036259">
    <property type="entry name" value="MFS_trans_sf"/>
</dbReference>
<feature type="transmembrane region" description="Helical" evidence="5">
    <location>
        <begin position="200"/>
        <end position="224"/>
    </location>
</feature>
<feature type="transmembrane region" description="Helical" evidence="5">
    <location>
        <begin position="118"/>
        <end position="136"/>
    </location>
</feature>
<evidence type="ECO:0000256" key="1">
    <source>
        <dbReference type="ARBA" id="ARBA00004141"/>
    </source>
</evidence>
<reference evidence="7" key="1">
    <citation type="submission" date="2020-11" db="EMBL/GenBank/DDBJ databases">
        <authorList>
            <person name="Tran Van P."/>
        </authorList>
    </citation>
    <scope>NUCLEOTIDE SEQUENCE</scope>
</reference>
<evidence type="ECO:0000256" key="3">
    <source>
        <dbReference type="ARBA" id="ARBA00022989"/>
    </source>
</evidence>
<dbReference type="PANTHER" id="PTHR11662">
    <property type="entry name" value="SOLUTE CARRIER FAMILY 17"/>
    <property type="match status" value="1"/>
</dbReference>
<name>A0A7R8ZZ37_9CRUS</name>
<dbReference type="Gene3D" id="1.20.1250.20">
    <property type="entry name" value="MFS general substrate transporter like domains"/>
    <property type="match status" value="2"/>
</dbReference>
<dbReference type="GO" id="GO:0022857">
    <property type="term" value="F:transmembrane transporter activity"/>
    <property type="evidence" value="ECO:0007669"/>
    <property type="project" value="InterPro"/>
</dbReference>
<organism evidence="7">
    <name type="scientific">Darwinula stevensoni</name>
    <dbReference type="NCBI Taxonomy" id="69355"/>
    <lineage>
        <taxon>Eukaryota</taxon>
        <taxon>Metazoa</taxon>
        <taxon>Ecdysozoa</taxon>
        <taxon>Arthropoda</taxon>
        <taxon>Crustacea</taxon>
        <taxon>Oligostraca</taxon>
        <taxon>Ostracoda</taxon>
        <taxon>Podocopa</taxon>
        <taxon>Podocopida</taxon>
        <taxon>Darwinulocopina</taxon>
        <taxon>Darwinuloidea</taxon>
        <taxon>Darwinulidae</taxon>
        <taxon>Darwinula</taxon>
    </lineage>
</organism>
<dbReference type="AlphaFoldDB" id="A0A7R8ZZ37"/>
<dbReference type="Pfam" id="PF07690">
    <property type="entry name" value="MFS_1"/>
    <property type="match status" value="1"/>
</dbReference>
<keyword evidence="8" id="KW-1185">Reference proteome</keyword>
<dbReference type="GO" id="GO:0006820">
    <property type="term" value="P:monoatomic anion transport"/>
    <property type="evidence" value="ECO:0007669"/>
    <property type="project" value="TreeGrafter"/>
</dbReference>
<feature type="transmembrane region" description="Helical" evidence="5">
    <location>
        <begin position="244"/>
        <end position="268"/>
    </location>
</feature>
<dbReference type="EMBL" id="CAJPEV010000230">
    <property type="protein sequence ID" value="CAG0882703.1"/>
    <property type="molecule type" value="Genomic_DNA"/>
</dbReference>
<dbReference type="Proteomes" id="UP000677054">
    <property type="component" value="Unassembled WGS sequence"/>
</dbReference>
<dbReference type="GO" id="GO:0016020">
    <property type="term" value="C:membrane"/>
    <property type="evidence" value="ECO:0007669"/>
    <property type="project" value="UniProtKB-SubCell"/>
</dbReference>
<accession>A0A7R8ZZ37</accession>
<dbReference type="OrthoDB" id="2250022at2759"/>
<feature type="transmembrane region" description="Helical" evidence="5">
    <location>
        <begin position="91"/>
        <end position="111"/>
    </location>
</feature>
<evidence type="ECO:0000256" key="4">
    <source>
        <dbReference type="ARBA" id="ARBA00023136"/>
    </source>
</evidence>
<dbReference type="PROSITE" id="PS50850">
    <property type="entry name" value="MFS"/>
    <property type="match status" value="1"/>
</dbReference>
<gene>
    <name evidence="7" type="ORF">DSTB1V02_LOCUS2168</name>
</gene>
<keyword evidence="2 5" id="KW-0812">Transmembrane</keyword>